<dbReference type="AlphaFoldDB" id="A0A3E2GRI7"/>
<dbReference type="Pfam" id="PF11917">
    <property type="entry name" value="DUF3435"/>
    <property type="match status" value="1"/>
</dbReference>
<reference evidence="1 2" key="1">
    <citation type="submission" date="2018-05" db="EMBL/GenBank/DDBJ databases">
        <title>Draft genome sequence of Scytalidium lignicola DSM 105466, a ubiquitous saprotrophic fungus.</title>
        <authorList>
            <person name="Buettner E."/>
            <person name="Gebauer A.M."/>
            <person name="Hofrichter M."/>
            <person name="Liers C."/>
            <person name="Kellner H."/>
        </authorList>
    </citation>
    <scope>NUCLEOTIDE SEQUENCE [LARGE SCALE GENOMIC DNA]</scope>
    <source>
        <strain evidence="1 2">DSM 105466</strain>
    </source>
</reference>
<name>A0A3E2GRI7_SCYLI</name>
<dbReference type="EMBL" id="NCSJ02000640">
    <property type="protein sequence ID" value="RFU23722.1"/>
    <property type="molecule type" value="Genomic_DNA"/>
</dbReference>
<dbReference type="InterPro" id="IPR013744">
    <property type="entry name" value="SidJ"/>
</dbReference>
<proteinExistence type="predicted"/>
<evidence type="ECO:0008006" key="3">
    <source>
        <dbReference type="Google" id="ProtNLM"/>
    </source>
</evidence>
<dbReference type="OrthoDB" id="10034502at2759"/>
<comment type="caution">
    <text evidence="1">The sequence shown here is derived from an EMBL/GenBank/DDBJ whole genome shotgun (WGS) entry which is preliminary data.</text>
</comment>
<dbReference type="Proteomes" id="UP000258309">
    <property type="component" value="Unassembled WGS sequence"/>
</dbReference>
<dbReference type="PANTHER" id="PTHR31591:SF1">
    <property type="entry name" value="UPF0613 PROTEIN PB24D3.06C"/>
    <property type="match status" value="1"/>
</dbReference>
<feature type="non-terminal residue" evidence="1">
    <location>
        <position position="418"/>
    </location>
</feature>
<gene>
    <name evidence="1" type="ORF">B7463_g12615</name>
</gene>
<keyword evidence="2" id="KW-1185">Reference proteome</keyword>
<evidence type="ECO:0000313" key="2">
    <source>
        <dbReference type="Proteomes" id="UP000258309"/>
    </source>
</evidence>
<dbReference type="Gene3D" id="3.40.50.1820">
    <property type="entry name" value="alpha/beta hydrolase"/>
    <property type="match status" value="1"/>
</dbReference>
<sequence length="418" mass="46840">MGFQFWPKGGLPGILHHYTETLVTFEYTSNTANKPHGLLFIGGLGDGLATTSYMSDIARALQPTQWSLFTLSLSSSYGQWGLGHLDRDTDEIAECARYILDYKATKYDNSKIVLMGHSTGSQAVLHYLHRPNPHINTPTFDPYLQHVARPALGGAIMQAPVSDREAIQWVLKEGLAGKPPSDLQLVFNRLLSIAKDSLTRDQSFDTLLPLSLTSQIYPRNTPGLLKDKLVVLISGADQSIPDWVDKEKLWQRWKNAVDHGGKDQVWDDEYSGVIPGASHALSNDDQAEPPDVSDSLQNLIPQHSSIDTFLKYWLDRRINAYLLKIHRGMKPEKELMRFACLMSQSTNPHRLWKLNAEQPASVNLQIGLVHKETIRSSDQQPFIDFASQKSYYVDPYINPAIMASYHSNLSEAAVTRAA</sequence>
<accession>A0A3E2GRI7</accession>
<evidence type="ECO:0000313" key="1">
    <source>
        <dbReference type="EMBL" id="RFU23722.1"/>
    </source>
</evidence>
<dbReference type="Pfam" id="PF08538">
    <property type="entry name" value="DUF1749"/>
    <property type="match status" value="2"/>
</dbReference>
<dbReference type="OMA" id="ALQPTEW"/>
<feature type="non-terminal residue" evidence="1">
    <location>
        <position position="1"/>
    </location>
</feature>
<protein>
    <recommendedName>
        <fullName evidence="3">DUF1749-domain-containing protein</fullName>
    </recommendedName>
</protein>
<dbReference type="InterPro" id="IPR029058">
    <property type="entry name" value="AB_hydrolase_fold"/>
</dbReference>
<organism evidence="1 2">
    <name type="scientific">Scytalidium lignicola</name>
    <name type="common">Hyphomycete</name>
    <dbReference type="NCBI Taxonomy" id="5539"/>
    <lineage>
        <taxon>Eukaryota</taxon>
        <taxon>Fungi</taxon>
        <taxon>Dikarya</taxon>
        <taxon>Ascomycota</taxon>
        <taxon>Pezizomycotina</taxon>
        <taxon>Leotiomycetes</taxon>
        <taxon>Leotiomycetes incertae sedis</taxon>
        <taxon>Scytalidium</taxon>
    </lineage>
</organism>
<dbReference type="InterPro" id="IPR021842">
    <property type="entry name" value="DUF3435"/>
</dbReference>
<dbReference type="PANTHER" id="PTHR31591">
    <property type="entry name" value="UPF0613 PROTEIN PB24D3.06C"/>
    <property type="match status" value="1"/>
</dbReference>
<dbReference type="SUPFAM" id="SSF53474">
    <property type="entry name" value="alpha/beta-Hydrolases"/>
    <property type="match status" value="1"/>
</dbReference>